<proteinExistence type="predicted"/>
<protein>
    <submittedName>
        <fullName evidence="1">Uncharacterized protein</fullName>
    </submittedName>
</protein>
<reference evidence="1" key="1">
    <citation type="submission" date="2020-02" db="EMBL/GenBank/DDBJ databases">
        <authorList>
            <person name="Meier V. D."/>
        </authorList>
    </citation>
    <scope>NUCLEOTIDE SEQUENCE</scope>
    <source>
        <strain evidence="1">AVDCRST_MAG33</strain>
    </source>
</reference>
<organism evidence="1">
    <name type="scientific">uncultured Thermomicrobiales bacterium</name>
    <dbReference type="NCBI Taxonomy" id="1645740"/>
    <lineage>
        <taxon>Bacteria</taxon>
        <taxon>Pseudomonadati</taxon>
        <taxon>Thermomicrobiota</taxon>
        <taxon>Thermomicrobia</taxon>
        <taxon>Thermomicrobiales</taxon>
        <taxon>environmental samples</taxon>
    </lineage>
</organism>
<dbReference type="EMBL" id="CADCWK010000154">
    <property type="protein sequence ID" value="CAA9559078.1"/>
    <property type="molecule type" value="Genomic_DNA"/>
</dbReference>
<name>A0A6J4UUU0_9BACT</name>
<dbReference type="AlphaFoldDB" id="A0A6J4UUU0"/>
<sequence length="225" mass="25171">MSDAVRMMVELGPKGKKSVAYAIDWPGWSRGAKTPDRAIDVLEAYRQRYRPIAELAGFGAEFDAAGPLTEGDRYTGTGSTDFWGISFAASPEEGEGLSERQLERRLALLQAAWAFFDRVASRVSPELKKGPRGGGRDRDKIINHVLGWERSGLAVNVGIEYPEGVLLDPDVLRQYRNDYVGALREHHARGQKARKLELSYLIRHSAFHMLDHAWEMEDKDLSAVS</sequence>
<evidence type="ECO:0000313" key="1">
    <source>
        <dbReference type="EMBL" id="CAA9559078.1"/>
    </source>
</evidence>
<gene>
    <name evidence="1" type="ORF">AVDCRST_MAG33-1520</name>
</gene>
<accession>A0A6J4UUU0</accession>